<dbReference type="HOGENOM" id="CLU_843797_0_0_0"/>
<dbReference type="PROSITE" id="PS51781">
    <property type="entry name" value="SH3B"/>
    <property type="match status" value="1"/>
</dbReference>
<sequence>MAALLLVGSTLGCAFVDLLVPPTPTPVPTRTLAPTFTPTPEALLPLVVITPPRDGTPGVIVIQPTLDADRIVIAIPPTDTPTPPPTETPTPTATLSPLEQTATAVFLEAQLTALAQPGAVLLLPTPTETPTPGPTPTPFIIVDSGFVALRTGPGVQYPLVAQLGPGIPIAIIGRNTEGTWYEVCCVNGASVWVAATHVRVVNETQQVALVVAQPPPTFTPTFTPTETPTVTPTPTATPYPFERAIGPQFFPTENQFLTIWAYFFVGTLNDPNRPEEPAEGYFLDVRFRGVERPNTRGERPSSNVIEYSAPPGAGNRVKYNYKYEYMPPLQPTPAPGEIATPRPCELLGQGPWQVWVRDGAGNQLSDVVEFTTDCNNPNREIYIGFVRVR</sequence>
<dbReference type="eggNOG" id="COG4991">
    <property type="taxonomic scope" value="Bacteria"/>
</dbReference>
<proteinExistence type="predicted"/>
<dbReference type="KEGG" id="cap:CLDAP_41020"/>
<dbReference type="PATRIC" id="fig|926550.5.peg.4411"/>
<dbReference type="Proteomes" id="UP000007880">
    <property type="component" value="Chromosome"/>
</dbReference>
<dbReference type="AlphaFoldDB" id="I0IA54"/>
<name>I0IA54_CALAS</name>
<protein>
    <recommendedName>
        <fullName evidence="1">SH3b domain-containing protein</fullName>
    </recommendedName>
</protein>
<feature type="domain" description="SH3b" evidence="1">
    <location>
        <begin position="135"/>
        <end position="204"/>
    </location>
</feature>
<dbReference type="EMBL" id="AP012337">
    <property type="protein sequence ID" value="BAM02142.1"/>
    <property type="molecule type" value="Genomic_DNA"/>
</dbReference>
<evidence type="ECO:0000313" key="3">
    <source>
        <dbReference type="Proteomes" id="UP000007880"/>
    </source>
</evidence>
<gene>
    <name evidence="2" type="ordered locus">CLDAP_41020</name>
</gene>
<organism evidence="2 3">
    <name type="scientific">Caldilinea aerophila (strain DSM 14535 / JCM 11387 / NBRC 104270 / STL-6-O1)</name>
    <dbReference type="NCBI Taxonomy" id="926550"/>
    <lineage>
        <taxon>Bacteria</taxon>
        <taxon>Bacillati</taxon>
        <taxon>Chloroflexota</taxon>
        <taxon>Caldilineae</taxon>
        <taxon>Caldilineales</taxon>
        <taxon>Caldilineaceae</taxon>
        <taxon>Caldilinea</taxon>
    </lineage>
</organism>
<dbReference type="Gene3D" id="2.30.30.40">
    <property type="entry name" value="SH3 Domains"/>
    <property type="match status" value="1"/>
</dbReference>
<evidence type="ECO:0000259" key="1">
    <source>
        <dbReference type="PROSITE" id="PS51781"/>
    </source>
</evidence>
<dbReference type="InterPro" id="IPR003646">
    <property type="entry name" value="SH3-like_bac-type"/>
</dbReference>
<accession>I0IA54</accession>
<reference evidence="2 3" key="1">
    <citation type="submission" date="2012-02" db="EMBL/GenBank/DDBJ databases">
        <title>Complete genome sequence of Caldilinea aerophila DSM 14535 (= NBRC 102666).</title>
        <authorList>
            <person name="Oguchi A."/>
            <person name="Hosoyama A."/>
            <person name="Sekine M."/>
            <person name="Fukai R."/>
            <person name="Kato Y."/>
            <person name="Nakamura S."/>
            <person name="Hanada S."/>
            <person name="Yamazaki S."/>
            <person name="Fujita N."/>
        </authorList>
    </citation>
    <scope>NUCLEOTIDE SEQUENCE [LARGE SCALE GENOMIC DNA]</scope>
    <source>
        <strain evidence="3">DSM 14535 / JCM 11387 / NBRC 104270 / STL-6-O1</strain>
    </source>
</reference>
<keyword evidence="3" id="KW-1185">Reference proteome</keyword>
<evidence type="ECO:0000313" key="2">
    <source>
        <dbReference type="EMBL" id="BAM02142.1"/>
    </source>
</evidence>
<dbReference type="STRING" id="926550.CLDAP_41020"/>
<dbReference type="OrthoDB" id="9806267at2"/>